<evidence type="ECO:0000313" key="3">
    <source>
        <dbReference type="Proteomes" id="UP000295198"/>
    </source>
</evidence>
<feature type="transmembrane region" description="Helical" evidence="1">
    <location>
        <begin position="21"/>
        <end position="42"/>
    </location>
</feature>
<organism evidence="2 3">
    <name type="scientific">Nocardioides guangzhouensis</name>
    <dbReference type="NCBI Taxonomy" id="2497878"/>
    <lineage>
        <taxon>Bacteria</taxon>
        <taxon>Bacillati</taxon>
        <taxon>Actinomycetota</taxon>
        <taxon>Actinomycetes</taxon>
        <taxon>Propionibacteriales</taxon>
        <taxon>Nocardioidaceae</taxon>
        <taxon>Nocardioides</taxon>
    </lineage>
</organism>
<dbReference type="AlphaFoldDB" id="A0A4V1XZX9"/>
<keyword evidence="1" id="KW-1133">Transmembrane helix</keyword>
<protein>
    <submittedName>
        <fullName evidence="2">Uncharacterized protein</fullName>
    </submittedName>
</protein>
<proteinExistence type="predicted"/>
<comment type="caution">
    <text evidence="2">The sequence shown here is derived from an EMBL/GenBank/DDBJ whole genome shotgun (WGS) entry which is preliminary data.</text>
</comment>
<keyword evidence="1" id="KW-0472">Membrane</keyword>
<keyword evidence="3" id="KW-1185">Reference proteome</keyword>
<sequence>MPQRGAPARGGRGPSARRQRWEMVLGILGFFTVVAFVVTVVAEVRGEPALSEAIVLAGFVVLTYLAYRAWQRSD</sequence>
<evidence type="ECO:0000256" key="1">
    <source>
        <dbReference type="SAM" id="Phobius"/>
    </source>
</evidence>
<gene>
    <name evidence="2" type="ORF">EKO23_02970</name>
</gene>
<keyword evidence="1" id="KW-0812">Transmembrane</keyword>
<evidence type="ECO:0000313" key="2">
    <source>
        <dbReference type="EMBL" id="RYP88309.1"/>
    </source>
</evidence>
<dbReference type="Proteomes" id="UP000295198">
    <property type="component" value="Unassembled WGS sequence"/>
</dbReference>
<reference evidence="2 3" key="1">
    <citation type="submission" date="2019-01" db="EMBL/GenBank/DDBJ databases">
        <title>Nocardioides guangzhouensis sp. nov., an actinobacterium isolated from soil.</title>
        <authorList>
            <person name="Fu Y."/>
            <person name="Cai Y."/>
            <person name="Lin Z."/>
            <person name="Chen P."/>
        </authorList>
    </citation>
    <scope>NUCLEOTIDE SEQUENCE [LARGE SCALE GENOMIC DNA]</scope>
    <source>
        <strain evidence="2 3">130</strain>
    </source>
</reference>
<accession>A0A4V1XZX9</accession>
<dbReference type="EMBL" id="SDKM01000003">
    <property type="protein sequence ID" value="RYP88309.1"/>
    <property type="molecule type" value="Genomic_DNA"/>
</dbReference>
<feature type="transmembrane region" description="Helical" evidence="1">
    <location>
        <begin position="48"/>
        <end position="67"/>
    </location>
</feature>
<name>A0A4V1XZX9_9ACTN</name>